<sequence length="434" mass="48390">MQNYFIDGFIHTYFVLLMKKIYIIFSLMIVLGINLYSQIIPTIDYKTFINAYIESAGMYNNIPKETLNILTESKQMNQLFDDGIKSFTLGELITIAQNPEKVLDTTTNESVILLVGTTLGFLEVANMQQGTATVVINALKNKMAFNAASGNNTGLLIPMHTPIGSFGINLYSDVPLLHINDIVNPPTSQNDYDSLANALDILPIPHINAYLQVNLGPVPLALTLRGGMALGFKEIYGAVVNDVEIESLGWNIGASLKAYLFRTKYFFGDLRFDFNYDEGNLKMAANNRNIYVPLYLGYGGGTDTGVVFNGNAFLESKWKTFALSPKLVFGFKMQDKVPVIQYLAAYFSLGADIIYGSLESKVGVNGIGSYANIVGHEITVNDLYIPNSQDKMSYQLYDMRVGFHFDIFYQSFAIEYGIFTKQFAVSFIPINIRF</sequence>
<name>A0A2U4FAP3_9SPIR</name>
<keyword evidence="1" id="KW-1133">Transmembrane helix</keyword>
<dbReference type="EMBL" id="ALNZ01000030">
    <property type="protein sequence ID" value="EKV56414.1"/>
    <property type="molecule type" value="Genomic_DNA"/>
</dbReference>
<feature type="transmembrane region" description="Helical" evidence="1">
    <location>
        <begin position="21"/>
        <end position="39"/>
    </location>
</feature>
<gene>
    <name evidence="2" type="ORF">A966_10087</name>
</gene>
<accession>A0A2U4FAP3</accession>
<evidence type="ECO:0000313" key="3">
    <source>
        <dbReference type="Proteomes" id="UP000011663"/>
    </source>
</evidence>
<organism evidence="2 3">
    <name type="scientific">Brachyspira hampsonii 30446</name>
    <dbReference type="NCBI Taxonomy" id="1289135"/>
    <lineage>
        <taxon>Bacteria</taxon>
        <taxon>Pseudomonadati</taxon>
        <taxon>Spirochaetota</taxon>
        <taxon>Spirochaetia</taxon>
        <taxon>Brachyspirales</taxon>
        <taxon>Brachyspiraceae</taxon>
        <taxon>Brachyspira</taxon>
    </lineage>
</organism>
<dbReference type="AlphaFoldDB" id="A0A2U4FAP3"/>
<proteinExistence type="predicted"/>
<evidence type="ECO:0000256" key="1">
    <source>
        <dbReference type="SAM" id="Phobius"/>
    </source>
</evidence>
<reference evidence="2 3" key="1">
    <citation type="submission" date="2012-07" db="EMBL/GenBank/DDBJ databases">
        <title>Genome sequence of Brachyspira sp. 30446, isolated from a pig with mucohaemorrhagic colitis.</title>
        <authorList>
            <person name="Rubin J.E."/>
            <person name="Fernando C."/>
            <person name="Harding J.C.S."/>
            <person name="Hill J.E."/>
        </authorList>
    </citation>
    <scope>NUCLEOTIDE SEQUENCE [LARGE SCALE GENOMIC DNA]</scope>
    <source>
        <strain evidence="2 3">30446</strain>
    </source>
</reference>
<dbReference type="STRING" id="1289135.A966_10087"/>
<keyword evidence="1" id="KW-0472">Membrane</keyword>
<dbReference type="Proteomes" id="UP000011663">
    <property type="component" value="Unassembled WGS sequence"/>
</dbReference>
<evidence type="ECO:0000313" key="2">
    <source>
        <dbReference type="EMBL" id="EKV56414.1"/>
    </source>
</evidence>
<comment type="caution">
    <text evidence="2">The sequence shown here is derived from an EMBL/GenBank/DDBJ whole genome shotgun (WGS) entry which is preliminary data.</text>
</comment>
<keyword evidence="1" id="KW-0812">Transmembrane</keyword>
<protein>
    <submittedName>
        <fullName evidence="2">Uncharacterized protein</fullName>
    </submittedName>
</protein>